<feature type="transmembrane region" description="Helical" evidence="1">
    <location>
        <begin position="21"/>
        <end position="42"/>
    </location>
</feature>
<feature type="transmembrane region" description="Helical" evidence="1">
    <location>
        <begin position="48"/>
        <end position="71"/>
    </location>
</feature>
<keyword evidence="1" id="KW-0812">Transmembrane</keyword>
<accession>A0A437LEK0</accession>
<keyword evidence="1" id="KW-0472">Membrane</keyword>
<sequence>MASEGRDPDPLWRNSPVKLGLLHAAFYALYMALGALAVGGITRSWLGAAIGAAVMGLLVLTAGLSVVDGLFAPFEWLRRGSLARLEGRHYSFAGQALDIHDDGRECWIAEHSIRKALGHARDDAFKARFANQWREARELGLPGKALWVRVSALHQHLADAPERMDPRRVRLRTYLDRDVMQPAARRRDRV</sequence>
<dbReference type="EMBL" id="SACM01000004">
    <property type="protein sequence ID" value="RVT83778.1"/>
    <property type="molecule type" value="Genomic_DNA"/>
</dbReference>
<name>A0A437LEK0_9BURK</name>
<organism evidence="2 3">
    <name type="scientific">Inhella crocodyli</name>
    <dbReference type="NCBI Taxonomy" id="2499851"/>
    <lineage>
        <taxon>Bacteria</taxon>
        <taxon>Pseudomonadati</taxon>
        <taxon>Pseudomonadota</taxon>
        <taxon>Betaproteobacteria</taxon>
        <taxon>Burkholderiales</taxon>
        <taxon>Sphaerotilaceae</taxon>
        <taxon>Inhella</taxon>
    </lineage>
</organism>
<protein>
    <submittedName>
        <fullName evidence="2">Uncharacterized protein</fullName>
    </submittedName>
</protein>
<dbReference type="Proteomes" id="UP000288587">
    <property type="component" value="Unassembled WGS sequence"/>
</dbReference>
<dbReference type="RefSeq" id="WP_127683742.1">
    <property type="nucleotide sequence ID" value="NZ_SACM01000004.1"/>
</dbReference>
<reference evidence="2 3" key="1">
    <citation type="submission" date="2019-01" db="EMBL/GenBank/DDBJ databases">
        <authorList>
            <person name="Chen W.-M."/>
        </authorList>
    </citation>
    <scope>NUCLEOTIDE SEQUENCE [LARGE SCALE GENOMIC DNA]</scope>
    <source>
        <strain evidence="2 3">CCP-18</strain>
    </source>
</reference>
<keyword evidence="3" id="KW-1185">Reference proteome</keyword>
<dbReference type="OrthoDB" id="9181352at2"/>
<evidence type="ECO:0000256" key="1">
    <source>
        <dbReference type="SAM" id="Phobius"/>
    </source>
</evidence>
<proteinExistence type="predicted"/>
<evidence type="ECO:0000313" key="3">
    <source>
        <dbReference type="Proteomes" id="UP000288587"/>
    </source>
</evidence>
<comment type="caution">
    <text evidence="2">The sequence shown here is derived from an EMBL/GenBank/DDBJ whole genome shotgun (WGS) entry which is preliminary data.</text>
</comment>
<dbReference type="AlphaFoldDB" id="A0A437LEK0"/>
<gene>
    <name evidence="2" type="ORF">EOD73_14525</name>
</gene>
<keyword evidence="1" id="KW-1133">Transmembrane helix</keyword>
<evidence type="ECO:0000313" key="2">
    <source>
        <dbReference type="EMBL" id="RVT83778.1"/>
    </source>
</evidence>